<evidence type="ECO:0000256" key="4">
    <source>
        <dbReference type="ARBA" id="ARBA00022729"/>
    </source>
</evidence>
<dbReference type="PROSITE" id="PS51892">
    <property type="entry name" value="SUBTILASE"/>
    <property type="match status" value="1"/>
</dbReference>
<dbReference type="InterPro" id="IPR015500">
    <property type="entry name" value="Peptidase_S8_subtilisin-rel"/>
</dbReference>
<dbReference type="Gene3D" id="2.60.40.10">
    <property type="entry name" value="Immunoglobulins"/>
    <property type="match status" value="1"/>
</dbReference>
<feature type="active site" description="Charge relay system" evidence="8 9">
    <location>
        <position position="261"/>
    </location>
</feature>
<comment type="similarity">
    <text evidence="1 9 10">Belongs to the peptidase S8 family.</text>
</comment>
<proteinExistence type="inferred from homology"/>
<dbReference type="GO" id="GO:0004252">
    <property type="term" value="F:serine-type endopeptidase activity"/>
    <property type="evidence" value="ECO:0007669"/>
    <property type="project" value="UniProtKB-UniRule"/>
</dbReference>
<evidence type="ECO:0000256" key="5">
    <source>
        <dbReference type="ARBA" id="ARBA00022737"/>
    </source>
</evidence>
<feature type="active site" description="Charge relay system" evidence="8 9">
    <location>
        <position position="194"/>
    </location>
</feature>
<evidence type="ECO:0000259" key="13">
    <source>
        <dbReference type="Pfam" id="PF02225"/>
    </source>
</evidence>
<comment type="caution">
    <text evidence="16">The sequence shown here is derived from an EMBL/GenBank/DDBJ whole genome shotgun (WGS) entry which is preliminary data.</text>
</comment>
<name>A0A3M8HGV8_9BACI</name>
<dbReference type="PROSITE" id="PS00137">
    <property type="entry name" value="SUBTILASE_HIS"/>
    <property type="match status" value="1"/>
</dbReference>
<dbReference type="PROSITE" id="PS00138">
    <property type="entry name" value="SUBTILASE_SER"/>
    <property type="match status" value="1"/>
</dbReference>
<evidence type="ECO:0000259" key="15">
    <source>
        <dbReference type="Pfam" id="PF06280"/>
    </source>
</evidence>
<dbReference type="Proteomes" id="UP000279909">
    <property type="component" value="Unassembled WGS sequence"/>
</dbReference>
<dbReference type="RefSeq" id="WP_122970300.1">
    <property type="nucleotide sequence ID" value="NZ_RHLQ01000001.1"/>
</dbReference>
<dbReference type="PANTHER" id="PTHR43399:SF4">
    <property type="entry name" value="CELL WALL-ASSOCIATED PROTEASE"/>
    <property type="match status" value="1"/>
</dbReference>
<dbReference type="CDD" id="cd07475">
    <property type="entry name" value="Peptidases_S8_C5a_Peptidase"/>
    <property type="match status" value="1"/>
</dbReference>
<evidence type="ECO:0000256" key="9">
    <source>
        <dbReference type="PROSITE-ProRule" id="PRU01240"/>
    </source>
</evidence>
<dbReference type="SUPFAM" id="SSF52025">
    <property type="entry name" value="PA domain"/>
    <property type="match status" value="1"/>
</dbReference>
<evidence type="ECO:0000313" key="16">
    <source>
        <dbReference type="EMBL" id="RND01650.1"/>
    </source>
</evidence>
<dbReference type="InterPro" id="IPR003137">
    <property type="entry name" value="PA_domain"/>
</dbReference>
<dbReference type="Pfam" id="PF00082">
    <property type="entry name" value="Peptidase_S8"/>
    <property type="match status" value="1"/>
</dbReference>
<dbReference type="PANTHER" id="PTHR43399">
    <property type="entry name" value="SUBTILISIN-RELATED"/>
    <property type="match status" value="1"/>
</dbReference>
<gene>
    <name evidence="16" type="ORF">EC501_00330</name>
</gene>
<dbReference type="CDD" id="cd02133">
    <property type="entry name" value="PA_C5a_like"/>
    <property type="match status" value="1"/>
</dbReference>
<dbReference type="Gene3D" id="3.40.50.200">
    <property type="entry name" value="Peptidase S8/S53 domain"/>
    <property type="match status" value="1"/>
</dbReference>
<evidence type="ECO:0000313" key="17">
    <source>
        <dbReference type="Proteomes" id="UP000279909"/>
    </source>
</evidence>
<dbReference type="AlphaFoldDB" id="A0A3M8HGV8"/>
<dbReference type="Pfam" id="PF05922">
    <property type="entry name" value="Inhibitor_I9"/>
    <property type="match status" value="1"/>
</dbReference>
<dbReference type="InterPro" id="IPR000209">
    <property type="entry name" value="Peptidase_S8/S53_dom"/>
</dbReference>
<dbReference type="InterPro" id="IPR010259">
    <property type="entry name" value="S8pro/Inhibitor_I9"/>
</dbReference>
<evidence type="ECO:0000256" key="7">
    <source>
        <dbReference type="ARBA" id="ARBA00022825"/>
    </source>
</evidence>
<dbReference type="PROSITE" id="PS00136">
    <property type="entry name" value="SUBTILASE_ASP"/>
    <property type="match status" value="1"/>
</dbReference>
<dbReference type="SUPFAM" id="SSF52743">
    <property type="entry name" value="Subtilisin-like"/>
    <property type="match status" value="1"/>
</dbReference>
<dbReference type="InterPro" id="IPR051048">
    <property type="entry name" value="Peptidase_S8/S53_subtilisin"/>
</dbReference>
<keyword evidence="5" id="KW-0677">Repeat</keyword>
<keyword evidence="3 9" id="KW-0645">Protease</keyword>
<dbReference type="EMBL" id="RHLQ01000001">
    <property type="protein sequence ID" value="RND01650.1"/>
    <property type="molecule type" value="Genomic_DNA"/>
</dbReference>
<evidence type="ECO:0000256" key="6">
    <source>
        <dbReference type="ARBA" id="ARBA00022801"/>
    </source>
</evidence>
<dbReference type="InterPro" id="IPR013783">
    <property type="entry name" value="Ig-like_fold"/>
</dbReference>
<dbReference type="Gene3D" id="3.50.30.30">
    <property type="match status" value="1"/>
</dbReference>
<feature type="domain" description="PA" evidence="13">
    <location>
        <begin position="444"/>
        <end position="517"/>
    </location>
</feature>
<dbReference type="Gene3D" id="2.60.40.1710">
    <property type="entry name" value="Subtilisin-like superfamily"/>
    <property type="match status" value="1"/>
</dbReference>
<dbReference type="OrthoDB" id="9798386at2"/>
<feature type="signal peptide" evidence="11">
    <location>
        <begin position="1"/>
        <end position="23"/>
    </location>
</feature>
<evidence type="ECO:0000256" key="1">
    <source>
        <dbReference type="ARBA" id="ARBA00011073"/>
    </source>
</evidence>
<evidence type="ECO:0000259" key="12">
    <source>
        <dbReference type="Pfam" id="PF00082"/>
    </source>
</evidence>
<feature type="chain" id="PRO_5038983288" evidence="11">
    <location>
        <begin position="24"/>
        <end position="1226"/>
    </location>
</feature>
<feature type="domain" description="Inhibitor I9" evidence="14">
    <location>
        <begin position="87"/>
        <end position="157"/>
    </location>
</feature>
<dbReference type="Pfam" id="PF09136">
    <property type="entry name" value="Glucodextran_B"/>
    <property type="match status" value="1"/>
</dbReference>
<keyword evidence="2" id="KW-0964">Secreted</keyword>
<dbReference type="InterPro" id="IPR022398">
    <property type="entry name" value="Peptidase_S8_His-AS"/>
</dbReference>
<dbReference type="InterPro" id="IPR010435">
    <property type="entry name" value="C5a/SBT2-like_Fn3"/>
</dbReference>
<reference evidence="16 17" key="1">
    <citation type="journal article" date="2014" name="Int. J. Syst. Evol. Microbiol.">
        <title>Lysinibacillus halotolerans sp. nov., isolated from saline-alkaline soil.</title>
        <authorList>
            <person name="Kong D."/>
            <person name="Wang Y."/>
            <person name="Zhao B."/>
            <person name="Li Y."/>
            <person name="Song J."/>
            <person name="Zhai Y."/>
            <person name="Zhang C."/>
            <person name="Wang H."/>
            <person name="Chen X."/>
            <person name="Zhao B."/>
            <person name="Ruan Z."/>
        </authorList>
    </citation>
    <scope>NUCLEOTIDE SEQUENCE [LARGE SCALE GENOMIC DNA]</scope>
    <source>
        <strain evidence="16 17">MCCC 1A12703</strain>
    </source>
</reference>
<keyword evidence="4 11" id="KW-0732">Signal</keyword>
<dbReference type="InterPro" id="IPR023828">
    <property type="entry name" value="Peptidase_S8_Ser-AS"/>
</dbReference>
<dbReference type="PRINTS" id="PR00723">
    <property type="entry name" value="SUBTILISIN"/>
</dbReference>
<feature type="domain" description="Peptidase S8/S53" evidence="12">
    <location>
        <begin position="185"/>
        <end position="646"/>
    </location>
</feature>
<evidence type="ECO:0000256" key="2">
    <source>
        <dbReference type="ARBA" id="ARBA00022525"/>
    </source>
</evidence>
<accession>A0A3M8HGV8</accession>
<evidence type="ECO:0000259" key="14">
    <source>
        <dbReference type="Pfam" id="PF05922"/>
    </source>
</evidence>
<dbReference type="InterPro" id="IPR034216">
    <property type="entry name" value="C5a_Peptidase"/>
</dbReference>
<dbReference type="GO" id="GO:0016020">
    <property type="term" value="C:membrane"/>
    <property type="evidence" value="ECO:0007669"/>
    <property type="project" value="InterPro"/>
</dbReference>
<keyword evidence="7 9" id="KW-0720">Serine protease</keyword>
<keyword evidence="17" id="KW-1185">Reference proteome</keyword>
<evidence type="ECO:0000256" key="11">
    <source>
        <dbReference type="SAM" id="SignalP"/>
    </source>
</evidence>
<evidence type="ECO:0000256" key="8">
    <source>
        <dbReference type="PIRSR" id="PIRSR615500-1"/>
    </source>
</evidence>
<dbReference type="GO" id="GO:0006508">
    <property type="term" value="P:proteolysis"/>
    <property type="evidence" value="ECO:0007669"/>
    <property type="project" value="UniProtKB-KW"/>
</dbReference>
<dbReference type="Pfam" id="PF06280">
    <property type="entry name" value="fn3_5"/>
    <property type="match status" value="1"/>
</dbReference>
<sequence>MKLRKIVLVAIAFFLAFSTPLFGVNSTSAKSLKNLPTIQQEKNEPNISKSLANPKNPDKKVRIVVELDGEPAIEKATKKGVLYKQLKRSEKESIETAVTEEQESVQDTLKKQVPSVKYIENFSVVFNGFSAEVEAKYVEKIAATSGVKAVYESTEYERPEVKPDMIHSKELVQAQRAWNEYGFEGEGMVVGIIDTGIDPSHKDMVLSDESTAELTEEEVNALRSDGSIKNGQYYTTKVPFGYNYMDGNDEILDLGPGASMHGMHVGGTVAANGDEEDGGIKGVAPEAQLLALKVFGNDPNFSSTYGDIYIKAIDDAIKLNADVLNMSLGSPAGYVDESSPEQQAVSRATENGIIVSISSGNSDMYGSGYFYPYAENQDYGVTGSPGISYDSISVASVENSMITVYSFSYQVDGAPSGEALYLLANDANPIETFSGPVEVMDAGFGTAADFEGKDFTGKVALISRGSNTFVEKGLNAQAAGAVAAIIYNNTEGTINMATDPGITIPFMSILKVDGESLKAALDNNQSVTVSFDGNFIETQNPSAGQLSSFTSWGPTPNLDFKPEITAPGGNIFSTLNDDKYGLMSGTSMAAPHVAGGSALVLERVDQEFDATGADRVQIAKNLLMNTALPMETTPGEYVSPRRQGAGLMQLANALSTDVIVTNSETGEAKVALKEIENDQFTFTLVAENFSNEEKTYNVETQLQIDMPVNAGDGLYVTVPNTYGQYVLTDEDADINTPESVTIPANGTKEITVSVDVSNLPEEIRSIYSNGFFVDGFVRLIDPNEEVTNNVPLTVPFFGFNGGWDDARIFDYFAWDNLTYWGYTALADEQGSFITGAGEQFDSSRFGFSPNGDGIRDQAIPVFSLFRNAKQLKVEVVDMNGKVLRTLRTANNLTKHYTSDNPYTYNTNYGWDGKINNAIAKDGDYIIRVSGVIDYEGAQWQSIEFPVKVDTAAPSAKVTFDASTKTVVVSNPTDNKGGTGAEYWQVYVNGEAVSETLPLTTSTFTISGELTNKDKISVQLVDVARNAQTYDFQLNSNEETTPPVIYIESPNYFDIFNTNEIEVNGTIEDDSKITSVTVNDEEASFDGVQFSHTLNLEDGFQDIRVKAIDEFSNEMQISRKVFVDTQFPTISFGKIPKNTKESVIVVPVTLKDNFDEVRLTVNGDEKFLHELSEPYEMKGFEEQVEVELPLVNGNNEFIFEVEDLAGNVTTKTIQIKKSGKPGKGKNK</sequence>
<dbReference type="InterPro" id="IPR023827">
    <property type="entry name" value="Peptidase_S8_Asp-AS"/>
</dbReference>
<evidence type="ECO:0000256" key="3">
    <source>
        <dbReference type="ARBA" id="ARBA00022670"/>
    </source>
</evidence>
<dbReference type="InterPro" id="IPR046450">
    <property type="entry name" value="PA_dom_sf"/>
</dbReference>
<feature type="domain" description="C5a peptidase/Subtilisin-like protease SBT2-like Fn3-like" evidence="15">
    <location>
        <begin position="670"/>
        <end position="796"/>
    </location>
</feature>
<organism evidence="16 17">
    <name type="scientific">Lysinibacillus halotolerans</name>
    <dbReference type="NCBI Taxonomy" id="1368476"/>
    <lineage>
        <taxon>Bacteria</taxon>
        <taxon>Bacillati</taxon>
        <taxon>Bacillota</taxon>
        <taxon>Bacilli</taxon>
        <taxon>Bacillales</taxon>
        <taxon>Bacillaceae</taxon>
        <taxon>Lysinibacillus</taxon>
    </lineage>
</organism>
<dbReference type="InterPro" id="IPR036852">
    <property type="entry name" value="Peptidase_S8/S53_dom_sf"/>
</dbReference>
<evidence type="ECO:0000256" key="10">
    <source>
        <dbReference type="RuleBase" id="RU003355"/>
    </source>
</evidence>
<keyword evidence="6 9" id="KW-0378">Hydrolase</keyword>
<feature type="active site" description="Charge relay system" evidence="8 9">
    <location>
        <position position="587"/>
    </location>
</feature>
<protein>
    <submittedName>
        <fullName evidence="16">Lactocepin</fullName>
    </submittedName>
</protein>
<dbReference type="Pfam" id="PF02225">
    <property type="entry name" value="PA"/>
    <property type="match status" value="1"/>
</dbReference>